<feature type="chain" id="PRO_5046826924" evidence="1">
    <location>
        <begin position="24"/>
        <end position="314"/>
    </location>
</feature>
<protein>
    <submittedName>
        <fullName evidence="2">Uncharacterized protein</fullName>
    </submittedName>
</protein>
<evidence type="ECO:0000256" key="1">
    <source>
        <dbReference type="SAM" id="SignalP"/>
    </source>
</evidence>
<reference evidence="2 3" key="1">
    <citation type="journal article" date="2023" name="Plants (Basel)">
        <title>Bridging the Gap: Combining Genomics and Transcriptomics Approaches to Understand Stylosanthes scabra, an Orphan Legume from the Brazilian Caatinga.</title>
        <authorList>
            <person name="Ferreira-Neto J.R.C."/>
            <person name="da Silva M.D."/>
            <person name="Binneck E."/>
            <person name="de Melo N.F."/>
            <person name="da Silva R.H."/>
            <person name="de Melo A.L.T.M."/>
            <person name="Pandolfi V."/>
            <person name="Bustamante F.O."/>
            <person name="Brasileiro-Vidal A.C."/>
            <person name="Benko-Iseppon A.M."/>
        </authorList>
    </citation>
    <scope>NUCLEOTIDE SEQUENCE [LARGE SCALE GENOMIC DNA]</scope>
    <source>
        <tissue evidence="2">Leaves</tissue>
    </source>
</reference>
<comment type="caution">
    <text evidence="2">The sequence shown here is derived from an EMBL/GenBank/DDBJ whole genome shotgun (WGS) entry which is preliminary data.</text>
</comment>
<proteinExistence type="predicted"/>
<dbReference type="Proteomes" id="UP001341840">
    <property type="component" value="Unassembled WGS sequence"/>
</dbReference>
<evidence type="ECO:0000313" key="3">
    <source>
        <dbReference type="Proteomes" id="UP001341840"/>
    </source>
</evidence>
<evidence type="ECO:0000313" key="2">
    <source>
        <dbReference type="EMBL" id="MED6180232.1"/>
    </source>
</evidence>
<name>A0ABU6W2X3_9FABA</name>
<sequence>MYFVLLVLNVGLWLFRLPLPKLGAVARLFASLPLQLLQGTCFDSCEFRQIETYFIDPSLSHGLKLRQTHCHREIVRANLCPLFVDSAPLSMGVETVIGGVVCDGDTHKEEEALMAQGVVHTPSAVVEANEVGCVNRALSVQFGNRIVNGIAEVDGVSVVAKSGDEDECSDETLYRINEQVFYRNASGNFDGIVLELADVQIQPTCANLGGDLNCDVNVKRMEVEEVVGRESIGYKVDDVSVNQVPNQWKLESDELTDEDNSLEAALLTKGVWDKGGIFFDSSDEEEVVATLTGRKVEGRKRSKKHRQIRNIPCI</sequence>
<keyword evidence="3" id="KW-1185">Reference proteome</keyword>
<accession>A0ABU6W2X3</accession>
<keyword evidence="1" id="KW-0732">Signal</keyword>
<feature type="signal peptide" evidence="1">
    <location>
        <begin position="1"/>
        <end position="23"/>
    </location>
</feature>
<organism evidence="2 3">
    <name type="scientific">Stylosanthes scabra</name>
    <dbReference type="NCBI Taxonomy" id="79078"/>
    <lineage>
        <taxon>Eukaryota</taxon>
        <taxon>Viridiplantae</taxon>
        <taxon>Streptophyta</taxon>
        <taxon>Embryophyta</taxon>
        <taxon>Tracheophyta</taxon>
        <taxon>Spermatophyta</taxon>
        <taxon>Magnoliopsida</taxon>
        <taxon>eudicotyledons</taxon>
        <taxon>Gunneridae</taxon>
        <taxon>Pentapetalae</taxon>
        <taxon>rosids</taxon>
        <taxon>fabids</taxon>
        <taxon>Fabales</taxon>
        <taxon>Fabaceae</taxon>
        <taxon>Papilionoideae</taxon>
        <taxon>50 kb inversion clade</taxon>
        <taxon>dalbergioids sensu lato</taxon>
        <taxon>Dalbergieae</taxon>
        <taxon>Pterocarpus clade</taxon>
        <taxon>Stylosanthes</taxon>
    </lineage>
</organism>
<dbReference type="EMBL" id="JASCZI010181261">
    <property type="protein sequence ID" value="MED6180232.1"/>
    <property type="molecule type" value="Genomic_DNA"/>
</dbReference>
<gene>
    <name evidence="2" type="ORF">PIB30_008426</name>
</gene>